<dbReference type="AlphaFoldDB" id="C6XVG0"/>
<dbReference type="InterPro" id="IPR018060">
    <property type="entry name" value="HTH_AraC"/>
</dbReference>
<dbReference type="PROSITE" id="PS01124">
    <property type="entry name" value="HTH_ARAC_FAMILY_2"/>
    <property type="match status" value="1"/>
</dbReference>
<dbReference type="EMBL" id="CP001681">
    <property type="protein sequence ID" value="ACU04026.1"/>
    <property type="molecule type" value="Genomic_DNA"/>
</dbReference>
<evidence type="ECO:0000313" key="3">
    <source>
        <dbReference type="Proteomes" id="UP000000852"/>
    </source>
</evidence>
<keyword evidence="3" id="KW-1185">Reference proteome</keyword>
<dbReference type="RefSeq" id="WP_015807640.1">
    <property type="nucleotide sequence ID" value="NC_013061.1"/>
</dbReference>
<reference evidence="2 3" key="1">
    <citation type="journal article" date="2009" name="Stand. Genomic Sci.">
        <title>Complete genome sequence of Pedobacter heparinus type strain (HIM 762-3).</title>
        <authorList>
            <person name="Han C."/>
            <person name="Spring S."/>
            <person name="Lapidus A."/>
            <person name="Del Rio T.G."/>
            <person name="Tice H."/>
            <person name="Copeland A."/>
            <person name="Cheng J.F."/>
            <person name="Lucas S."/>
            <person name="Chen F."/>
            <person name="Nolan M."/>
            <person name="Bruce D."/>
            <person name="Goodwin L."/>
            <person name="Pitluck S."/>
            <person name="Ivanova N."/>
            <person name="Mavromatis K."/>
            <person name="Mikhailova N."/>
            <person name="Pati A."/>
            <person name="Chen A."/>
            <person name="Palaniappan K."/>
            <person name="Land M."/>
            <person name="Hauser L."/>
            <person name="Chang Y.J."/>
            <person name="Jeffries C.C."/>
            <person name="Saunders E."/>
            <person name="Chertkov O."/>
            <person name="Brettin T."/>
            <person name="Goker M."/>
            <person name="Rohde M."/>
            <person name="Bristow J."/>
            <person name="Eisen J.A."/>
            <person name="Markowitz V."/>
            <person name="Hugenholtz P."/>
            <person name="Kyrpides N.C."/>
            <person name="Klenk H.P."/>
            <person name="Detter J.C."/>
        </authorList>
    </citation>
    <scope>NUCLEOTIDE SEQUENCE [LARGE SCALE GENOMIC DNA]</scope>
    <source>
        <strain evidence="3">ATCC 13125 / DSM 2366 / CIP 104194 / JCM 7457 / NBRC 12017 / NCIMB 9290 / NRRL B-14731 / HIM 762-3</strain>
    </source>
</reference>
<dbReference type="HOGENOM" id="CLU_2047450_0_0_10"/>
<dbReference type="OrthoDB" id="766044at2"/>
<dbReference type="STRING" id="485917.Phep_1817"/>
<evidence type="ECO:0000313" key="2">
    <source>
        <dbReference type="EMBL" id="ACU04026.1"/>
    </source>
</evidence>
<dbReference type="eggNOG" id="COG2207">
    <property type="taxonomic scope" value="Bacteria"/>
</dbReference>
<dbReference type="GO" id="GO:0003700">
    <property type="term" value="F:DNA-binding transcription factor activity"/>
    <property type="evidence" value="ECO:0007669"/>
    <property type="project" value="InterPro"/>
</dbReference>
<organism evidence="2 3">
    <name type="scientific">Pedobacter heparinus (strain ATCC 13125 / DSM 2366 / CIP 104194 / JCM 7457 / NBRC 12017 / NCIMB 9290 / NRRL B-14731 / HIM 762-3)</name>
    <dbReference type="NCBI Taxonomy" id="485917"/>
    <lineage>
        <taxon>Bacteria</taxon>
        <taxon>Pseudomonadati</taxon>
        <taxon>Bacteroidota</taxon>
        <taxon>Sphingobacteriia</taxon>
        <taxon>Sphingobacteriales</taxon>
        <taxon>Sphingobacteriaceae</taxon>
        <taxon>Pedobacter</taxon>
    </lineage>
</organism>
<name>C6XVG0_PEDHD</name>
<feature type="domain" description="HTH araC/xylS-type" evidence="1">
    <location>
        <begin position="19"/>
        <end position="106"/>
    </location>
</feature>
<accession>C6XVG0</accession>
<protein>
    <recommendedName>
        <fullName evidence="1">HTH araC/xylS-type domain-containing protein</fullName>
    </recommendedName>
</protein>
<dbReference type="KEGG" id="phe:Phep_1817"/>
<dbReference type="GO" id="GO:0043565">
    <property type="term" value="F:sequence-specific DNA binding"/>
    <property type="evidence" value="ECO:0007669"/>
    <property type="project" value="InterPro"/>
</dbReference>
<proteinExistence type="predicted"/>
<evidence type="ECO:0000259" key="1">
    <source>
        <dbReference type="PROSITE" id="PS01124"/>
    </source>
</evidence>
<dbReference type="Gene3D" id="1.10.10.60">
    <property type="entry name" value="Homeodomain-like"/>
    <property type="match status" value="1"/>
</dbReference>
<dbReference type="Proteomes" id="UP000000852">
    <property type="component" value="Chromosome"/>
</dbReference>
<gene>
    <name evidence="2" type="ordered locus">Phep_1817</name>
</gene>
<sequence length="120" mass="13889">MSIRNMDFSYATPDMQIVLKLQALIDMHFKRQKQGDYYADVLGENVFRLNRLAFDYLGKTVYELIYDRVLEEVERMMLGNVVSSMQEMAEDLGFSGPDYLFSYINKVSVRLCSTSTLAKS</sequence>